<evidence type="ECO:0000313" key="1">
    <source>
        <dbReference type="EMBL" id="OQW87676.1"/>
    </source>
</evidence>
<reference evidence="1 2" key="1">
    <citation type="submission" date="2017-01" db="EMBL/GenBank/DDBJ databases">
        <title>Novel large sulfur bacteria in the metagenomes of groundwater-fed chemosynthetic microbial mats in the Lake Huron basin.</title>
        <authorList>
            <person name="Sharrar A.M."/>
            <person name="Flood B.E."/>
            <person name="Bailey J.V."/>
            <person name="Jones D.S."/>
            <person name="Biddanda B."/>
            <person name="Ruberg S.A."/>
            <person name="Marcus D.N."/>
            <person name="Dick G.J."/>
        </authorList>
    </citation>
    <scope>NUCLEOTIDE SEQUENCE [LARGE SCALE GENOMIC DNA]</scope>
    <source>
        <strain evidence="1">A7</strain>
    </source>
</reference>
<accession>A0A1W9KTI3</accession>
<dbReference type="Pfam" id="PF14335">
    <property type="entry name" value="DUF4391"/>
    <property type="match status" value="1"/>
</dbReference>
<organism evidence="1 2">
    <name type="scientific">Rhodoferax ferrireducens</name>
    <dbReference type="NCBI Taxonomy" id="192843"/>
    <lineage>
        <taxon>Bacteria</taxon>
        <taxon>Pseudomonadati</taxon>
        <taxon>Pseudomonadota</taxon>
        <taxon>Betaproteobacteria</taxon>
        <taxon>Burkholderiales</taxon>
        <taxon>Comamonadaceae</taxon>
        <taxon>Rhodoferax</taxon>
    </lineage>
</organism>
<dbReference type="AlphaFoldDB" id="A0A1W9KTI3"/>
<dbReference type="Proteomes" id="UP000192505">
    <property type="component" value="Unassembled WGS sequence"/>
</dbReference>
<comment type="caution">
    <text evidence="1">The sequence shown here is derived from an EMBL/GenBank/DDBJ whole genome shotgun (WGS) entry which is preliminary data.</text>
</comment>
<dbReference type="EMBL" id="MTEI01000007">
    <property type="protein sequence ID" value="OQW87676.1"/>
    <property type="molecule type" value="Genomic_DNA"/>
</dbReference>
<dbReference type="InterPro" id="IPR025503">
    <property type="entry name" value="DUF4391"/>
</dbReference>
<evidence type="ECO:0008006" key="3">
    <source>
        <dbReference type="Google" id="ProtNLM"/>
    </source>
</evidence>
<protein>
    <recommendedName>
        <fullName evidence="3">DUF4391 domain-containing protein</fullName>
    </recommendedName>
</protein>
<evidence type="ECO:0000313" key="2">
    <source>
        <dbReference type="Proteomes" id="UP000192505"/>
    </source>
</evidence>
<proteinExistence type="predicted"/>
<name>A0A1W9KTI3_9BURK</name>
<sequence>MTVDDFVTALGLPASCRVDQRVPKKMLIENGAPTAADKRLINDRIEEIQWLAALKPNTIGVPAYSDDVRDYLEIAVLCITLRGEPMNAANLARLAELVHRAVPYPVLLLLDAPHALSVSLAHKRWAQNEAGKVVLDGEVMTTALDVKTSEAPVAESSDPVATAQSIHAAFMQAVALRHQPQANLMDVYQGWMACLLALQVARYTSTFKHEIGLQTILNKREQLQTIERLAADATSLRSQATKARQLAQQVDLNLALQRVQAQLSQARSQLSN</sequence>
<gene>
    <name evidence="1" type="ORF">BWK72_12240</name>
</gene>